<name>A0A1H9CG61_9EURY</name>
<accession>A0A1H9CG61</accession>
<dbReference type="EMBL" id="FOFD01000001">
    <property type="protein sequence ID" value="SEQ00152.1"/>
    <property type="molecule type" value="Genomic_DNA"/>
</dbReference>
<dbReference type="InterPro" id="IPR036390">
    <property type="entry name" value="WH_DNA-bd_sf"/>
</dbReference>
<dbReference type="SUPFAM" id="SSF46785">
    <property type="entry name" value="Winged helix' DNA-binding domain"/>
    <property type="match status" value="1"/>
</dbReference>
<reference evidence="2" key="1">
    <citation type="submission" date="2016-10" db="EMBL/GenBank/DDBJ databases">
        <authorList>
            <person name="Varghese N."/>
            <person name="Submissions S."/>
        </authorList>
    </citation>
    <scope>NUCLEOTIDE SEQUENCE [LARGE SCALE GENOMIC DNA]</scope>
    <source>
        <strain evidence="2">DSM 25055</strain>
    </source>
</reference>
<dbReference type="STRING" id="1186196.SAMN04489841_1043"/>
<dbReference type="Gene3D" id="1.10.10.10">
    <property type="entry name" value="Winged helix-like DNA-binding domain superfamily/Winged helix DNA-binding domain"/>
    <property type="match status" value="1"/>
</dbReference>
<organism evidence="1 2">
    <name type="scientific">Natrinema salaciae</name>
    <dbReference type="NCBI Taxonomy" id="1186196"/>
    <lineage>
        <taxon>Archaea</taxon>
        <taxon>Methanobacteriati</taxon>
        <taxon>Methanobacteriota</taxon>
        <taxon>Stenosarchaea group</taxon>
        <taxon>Halobacteria</taxon>
        <taxon>Halobacteriales</taxon>
        <taxon>Natrialbaceae</taxon>
        <taxon>Natrinema</taxon>
    </lineage>
</organism>
<protein>
    <recommendedName>
        <fullName evidence="3">Winged helix-turn-helix DNA-binding</fullName>
    </recommendedName>
</protein>
<dbReference type="InterPro" id="IPR011991">
    <property type="entry name" value="ArsR-like_HTH"/>
</dbReference>
<sequence>MRRPGDWMQMPTDERILEALHSSGMILSPAVIAKNIDRSREEVTRRLTVLVEYGFVTRVERGYYEIDESGVQYLDGELDADDLEPLEE</sequence>
<dbReference type="AlphaFoldDB" id="A0A1H9CG61"/>
<dbReference type="CDD" id="cd00090">
    <property type="entry name" value="HTH_ARSR"/>
    <property type="match status" value="1"/>
</dbReference>
<proteinExistence type="predicted"/>
<evidence type="ECO:0008006" key="3">
    <source>
        <dbReference type="Google" id="ProtNLM"/>
    </source>
</evidence>
<dbReference type="Proteomes" id="UP000199114">
    <property type="component" value="Unassembled WGS sequence"/>
</dbReference>
<dbReference type="InterPro" id="IPR036388">
    <property type="entry name" value="WH-like_DNA-bd_sf"/>
</dbReference>
<dbReference type="RefSeq" id="WP_090614319.1">
    <property type="nucleotide sequence ID" value="NZ_FOFD01000001.1"/>
</dbReference>
<evidence type="ECO:0000313" key="1">
    <source>
        <dbReference type="EMBL" id="SEQ00152.1"/>
    </source>
</evidence>
<evidence type="ECO:0000313" key="2">
    <source>
        <dbReference type="Proteomes" id="UP000199114"/>
    </source>
</evidence>
<dbReference type="OrthoDB" id="285635at2157"/>
<keyword evidence="2" id="KW-1185">Reference proteome</keyword>
<gene>
    <name evidence="1" type="ORF">SAMN04489841_1043</name>
</gene>